<dbReference type="Proteomes" id="UP000636505">
    <property type="component" value="Unassembled WGS sequence"/>
</dbReference>
<proteinExistence type="predicted"/>
<keyword evidence="2" id="KW-1185">Reference proteome</keyword>
<dbReference type="PANTHER" id="PTHR36791">
    <property type="entry name" value="OS03G0363400 PROTEIN"/>
    <property type="match status" value="1"/>
</dbReference>
<accession>A0A8J7DA92</accession>
<name>A0A8J7DA92_9CYAN</name>
<organism evidence="1 2">
    <name type="scientific">Vasconcelosia minhoensis LEGE 07310</name>
    <dbReference type="NCBI Taxonomy" id="915328"/>
    <lineage>
        <taxon>Bacteria</taxon>
        <taxon>Bacillati</taxon>
        <taxon>Cyanobacteriota</taxon>
        <taxon>Cyanophyceae</taxon>
        <taxon>Nodosilineales</taxon>
        <taxon>Cymatolegaceae</taxon>
        <taxon>Vasconcelosia</taxon>
        <taxon>Vasconcelosia minhoensis</taxon>
    </lineage>
</organism>
<dbReference type="AlphaFoldDB" id="A0A8J7DA92"/>
<comment type="caution">
    <text evidence="1">The sequence shown here is derived from an EMBL/GenBank/DDBJ whole genome shotgun (WGS) entry which is preliminary data.</text>
</comment>
<dbReference type="Pfam" id="PF03692">
    <property type="entry name" value="CxxCxxCC"/>
    <property type="match status" value="1"/>
</dbReference>
<evidence type="ECO:0000313" key="2">
    <source>
        <dbReference type="Proteomes" id="UP000636505"/>
    </source>
</evidence>
<dbReference type="RefSeq" id="WP_193904812.1">
    <property type="nucleotide sequence ID" value="NZ_JADEXG010000003.1"/>
</dbReference>
<dbReference type="PANTHER" id="PTHR36791:SF2">
    <property type="entry name" value="OS03G0363400 PROTEIN"/>
    <property type="match status" value="1"/>
</dbReference>
<gene>
    <name evidence="1" type="ORF">IQ241_02440</name>
</gene>
<reference evidence="1" key="1">
    <citation type="submission" date="2020-10" db="EMBL/GenBank/DDBJ databases">
        <authorList>
            <person name="Castelo-Branco R."/>
            <person name="Eusebio N."/>
            <person name="Adriana R."/>
            <person name="Vieira A."/>
            <person name="Brugerolle De Fraissinette N."/>
            <person name="Rezende De Castro R."/>
            <person name="Schneider M.P."/>
            <person name="Vasconcelos V."/>
            <person name="Leao P.N."/>
        </authorList>
    </citation>
    <scope>NUCLEOTIDE SEQUENCE</scope>
    <source>
        <strain evidence="1">LEGE 07310</strain>
    </source>
</reference>
<evidence type="ECO:0000313" key="1">
    <source>
        <dbReference type="EMBL" id="MBE9076162.1"/>
    </source>
</evidence>
<sequence length="116" mass="13184">MPTWQCVQQCGACCHLDPTDRPDLASYLTAPQLERYLSLVGEDGWCIHYNAATRQCQIYETRPDFCRVQPDTFEAMFGIGPEALDEFAIACCEQQIESIYGDPSPELTRFHQAVYP</sequence>
<dbReference type="InterPro" id="IPR005358">
    <property type="entry name" value="Puta_zinc/iron-chelating_dom"/>
</dbReference>
<protein>
    <submittedName>
        <fullName evidence="1">YkgJ family cysteine cluster protein</fullName>
    </submittedName>
</protein>
<dbReference type="EMBL" id="JADEXG010000003">
    <property type="protein sequence ID" value="MBE9076162.1"/>
    <property type="molecule type" value="Genomic_DNA"/>
</dbReference>